<dbReference type="InterPro" id="IPR027417">
    <property type="entry name" value="P-loop_NTPase"/>
</dbReference>
<dbReference type="SMART" id="SM00382">
    <property type="entry name" value="AAA"/>
    <property type="match status" value="1"/>
</dbReference>
<dbReference type="CDD" id="cd03268">
    <property type="entry name" value="ABC_BcrA_bacitracin_resist"/>
    <property type="match status" value="1"/>
</dbReference>
<evidence type="ECO:0000256" key="2">
    <source>
        <dbReference type="ARBA" id="ARBA00022448"/>
    </source>
</evidence>
<evidence type="ECO:0000259" key="5">
    <source>
        <dbReference type="PROSITE" id="PS50893"/>
    </source>
</evidence>
<keyword evidence="2" id="KW-0813">Transport</keyword>
<gene>
    <name evidence="6" type="ordered locus">CD196_0585</name>
</gene>
<dbReference type="InterPro" id="IPR003439">
    <property type="entry name" value="ABC_transporter-like_ATP-bd"/>
</dbReference>
<dbReference type="InterPro" id="IPR003593">
    <property type="entry name" value="AAA+_ATPase"/>
</dbReference>
<evidence type="ECO:0000313" key="7">
    <source>
        <dbReference type="Proteomes" id="UP000002068"/>
    </source>
</evidence>
<keyword evidence="4 6" id="KW-0067">ATP-binding</keyword>
<dbReference type="SUPFAM" id="SSF52540">
    <property type="entry name" value="P-loop containing nucleoside triphosphate hydrolases"/>
    <property type="match status" value="1"/>
</dbReference>
<evidence type="ECO:0000313" key="6">
    <source>
        <dbReference type="EMBL" id="CBA61126.1"/>
    </source>
</evidence>
<evidence type="ECO:0000256" key="4">
    <source>
        <dbReference type="ARBA" id="ARBA00022840"/>
    </source>
</evidence>
<sequence length="309" mass="35202">MMNYIIETHQLKKIYKDKAVVNDVNIHVKKGEIYGFVGPNGAGKSTVMKMLLNLVKPNSGEIVMFSKKVAETDFEILKKIGTIIENPYFYENLTAKQNLDLHCEYMGYYNKEHISEVLECVGLSKQSNKKVSKYSLGMKQRLAIARAILTKPELLILDEPINALDPEGIREMRELFRKLNTDYGITIFISSHILSEVEQIADTIGIIQDGKLIKEISMSDIHKYQTDYVEVDVDNVELAGYLLEKEFGIKDFKITSESCIEIYDLRKDVKEISKIFIKNQIGINSIGRKQSSLEDYFFQTTGTGGIETL</sequence>
<dbReference type="PANTHER" id="PTHR43335:SF8">
    <property type="entry name" value="ABC TRANSPORTER, ATP-BINDING PROTEIN"/>
    <property type="match status" value="1"/>
</dbReference>
<evidence type="ECO:0000256" key="1">
    <source>
        <dbReference type="ARBA" id="ARBA00005417"/>
    </source>
</evidence>
<keyword evidence="3" id="KW-0547">Nucleotide-binding</keyword>
<protein>
    <submittedName>
        <fullName evidence="6">Lantibiotic ABC transporter, ATP-binding protein</fullName>
    </submittedName>
</protein>
<dbReference type="Pfam" id="PF00005">
    <property type="entry name" value="ABC_tran"/>
    <property type="match status" value="1"/>
</dbReference>
<dbReference type="PROSITE" id="PS50893">
    <property type="entry name" value="ABC_TRANSPORTER_2"/>
    <property type="match status" value="1"/>
</dbReference>
<comment type="similarity">
    <text evidence="1">Belongs to the ABC transporter superfamily.</text>
</comment>
<dbReference type="Proteomes" id="UP000002068">
    <property type="component" value="Chromosome"/>
</dbReference>
<proteinExistence type="inferred from homology"/>
<dbReference type="EMBL" id="FN538970">
    <property type="protein sequence ID" value="CBA61126.1"/>
    <property type="molecule type" value="Genomic_DNA"/>
</dbReference>
<organism evidence="6 7">
    <name type="scientific">Clostridioides difficile (strain CD196)</name>
    <name type="common">Peptoclostridium difficile</name>
    <dbReference type="NCBI Taxonomy" id="645462"/>
    <lineage>
        <taxon>Bacteria</taxon>
        <taxon>Bacillati</taxon>
        <taxon>Bacillota</taxon>
        <taxon>Clostridia</taxon>
        <taxon>Peptostreptococcales</taxon>
        <taxon>Peptostreptococcaceae</taxon>
        <taxon>Clostridioides</taxon>
    </lineage>
</organism>
<feature type="domain" description="ABC transporter" evidence="5">
    <location>
        <begin position="6"/>
        <end position="234"/>
    </location>
</feature>
<accession>A0A0H3MZL6</accession>
<dbReference type="AlphaFoldDB" id="A0A0H3MZL6"/>
<dbReference type="PROSITE" id="PS00211">
    <property type="entry name" value="ABC_TRANSPORTER_1"/>
    <property type="match status" value="1"/>
</dbReference>
<evidence type="ECO:0000256" key="3">
    <source>
        <dbReference type="ARBA" id="ARBA00022741"/>
    </source>
</evidence>
<reference evidence="6 7" key="1">
    <citation type="journal article" date="2009" name="Genome Biol.">
        <title>Comparative genome and phenotypic analysis of Clostridium difficile 027 strains provides insight into the evolution of a hypervirulent bacterium.</title>
        <authorList>
            <person name="Stabler R.A."/>
            <person name="He M."/>
            <person name="Dawson L."/>
            <person name="Martin M."/>
            <person name="Valiente E."/>
            <person name="Corton C."/>
            <person name="Lawley T.D."/>
            <person name="Sebaihia M."/>
            <person name="Quail M.A."/>
            <person name="Rose G."/>
            <person name="Gerding D.N."/>
            <person name="Gibert M."/>
            <person name="Popoff M.R."/>
            <person name="Parkhill J."/>
            <person name="Dougan G."/>
            <person name="Wren B.W."/>
        </authorList>
    </citation>
    <scope>NUCLEOTIDE SEQUENCE [LARGE SCALE GENOMIC DNA]</scope>
    <source>
        <strain evidence="6 7">CD196</strain>
    </source>
</reference>
<dbReference type="GO" id="GO:0016887">
    <property type="term" value="F:ATP hydrolysis activity"/>
    <property type="evidence" value="ECO:0007669"/>
    <property type="project" value="InterPro"/>
</dbReference>
<dbReference type="GO" id="GO:0005524">
    <property type="term" value="F:ATP binding"/>
    <property type="evidence" value="ECO:0007669"/>
    <property type="project" value="UniProtKB-KW"/>
</dbReference>
<dbReference type="HOGENOM" id="CLU_000604_1_2_9"/>
<name>A0A0H3MZL6_CLODC</name>
<dbReference type="KEGG" id="cdc:CD196_0585"/>
<dbReference type="Gene3D" id="3.40.50.300">
    <property type="entry name" value="P-loop containing nucleotide triphosphate hydrolases"/>
    <property type="match status" value="1"/>
</dbReference>
<dbReference type="InterPro" id="IPR017871">
    <property type="entry name" value="ABC_transporter-like_CS"/>
</dbReference>
<dbReference type="PANTHER" id="PTHR43335">
    <property type="entry name" value="ABC TRANSPORTER, ATP-BINDING PROTEIN"/>
    <property type="match status" value="1"/>
</dbReference>